<evidence type="ECO:0008006" key="4">
    <source>
        <dbReference type="Google" id="ProtNLM"/>
    </source>
</evidence>
<name>A0A4V6MTE0_9RHOB</name>
<feature type="region of interest" description="Disordered" evidence="1">
    <location>
        <begin position="353"/>
        <end position="688"/>
    </location>
</feature>
<comment type="caution">
    <text evidence="2">The sequence shown here is derived from an EMBL/GenBank/DDBJ whole genome shotgun (WGS) entry which is preliminary data.</text>
</comment>
<dbReference type="EMBL" id="SISK01000003">
    <property type="protein sequence ID" value="TBN41936.1"/>
    <property type="molecule type" value="Genomic_DNA"/>
</dbReference>
<organism evidence="2 3">
    <name type="scientific">Paracoccus subflavus</name>
    <dbReference type="NCBI Taxonomy" id="2528244"/>
    <lineage>
        <taxon>Bacteria</taxon>
        <taxon>Pseudomonadati</taxon>
        <taxon>Pseudomonadota</taxon>
        <taxon>Alphaproteobacteria</taxon>
        <taxon>Rhodobacterales</taxon>
        <taxon>Paracoccaceae</taxon>
        <taxon>Paracoccus</taxon>
    </lineage>
</organism>
<feature type="compositionally biased region" description="Low complexity" evidence="1">
    <location>
        <begin position="603"/>
        <end position="629"/>
    </location>
</feature>
<feature type="region of interest" description="Disordered" evidence="1">
    <location>
        <begin position="275"/>
        <end position="299"/>
    </location>
</feature>
<feature type="compositionally biased region" description="Low complexity" evidence="1">
    <location>
        <begin position="934"/>
        <end position="959"/>
    </location>
</feature>
<feature type="compositionally biased region" description="Low complexity" evidence="1">
    <location>
        <begin position="463"/>
        <end position="483"/>
    </location>
</feature>
<sequence>MNKHIAPPDFAMSFTPEAVLLEQRDGLDWRPLGEARFAGREMTERLAALRAQTGTRPGSLDTVLVIPDDQILYTTLTVPVGADTPTAIARALEAMTPYEAADLAFDWCPSENGDIETLRVAAVARRTLDEAEDFACAQGFRPQGFVARPQDGRFDGQPDFGPSRLASERFARTPFSEPDLTQARVTDPAVPVVADPAPQPNQPSPALAAPMVSRIVPHVAPAVVPAQVTPQPQPVATPLIQTAEAAPTVPGVIRHGDARQDEARGPVAPRVLPPRAQAVHDRARQARADRERGGDAPKPAVASSLLAGLRRLDPGRLPVLMGVLVLGLAIVWIAFGQPSDTPDAAAEVAAIAPETASDTAPRTGTVPAPDTQSPSGAASLGEDAPVQPAAAIPAPARSEQALEAAAPEAGTVSDPAAAQSAAVPQTTAPLPAAEATAQTPLSQPAPPSAATAEVPAPVPAPTPQALATAPAPTTTTARPAPDAQPEPDSDALSQALAQAMTVPQGAEPQAPVSSAASVADDAAAAFPPATRRPAAPEAAPVTGAPQASRSADPAAPVASPAPAGARLASSARPPRVAPVRAAPPAQTDARPTVPANPQPPTPRQTATPQTAAPQTATPAADVPAIAASRPPRPPASRPDTASQPALPPAPAAAPQRASSPASDAPRPPSRPERLGLIEEGSRAEDRDLVQLTQAERRTLIELLRDLRTAQSGNPGLTRTERDAVVRLAEARPLRKPVSVGGPSQRAVQDAVAAAAAGSEQPASRSSALRASTAGLDQSARPSARPAGARTVARGDPGPGPGPGNASLSGAAIDQAVAAAISENESLPGAVALTALRSSALPPRRAAGAAVDAAAAIATAVAAAPLAPTSEDLRAAAQAQNEEAALAEQRRQDAELQAQAEARARARAAQDAQAESQARAQAEARARAQAEAEARAAAARQQRYAPPEAENEPEVAAAIPDGRTPTTAGNAATVKDGIRINRTQIIGTIGAGKASRALVRLSNGRVLTLRLGDRINGGTITDIGDSRITFVKGGQAQALSVLGGQ</sequence>
<accession>A0A4V6MTE0</accession>
<reference evidence="2 3" key="1">
    <citation type="submission" date="2019-02" db="EMBL/GenBank/DDBJ databases">
        <title>Paracoccus subflavus sp. nov., isolated from marine sediment of the Pacific Ocean.</title>
        <authorList>
            <person name="Zhang G."/>
        </authorList>
    </citation>
    <scope>NUCLEOTIDE SEQUENCE [LARGE SCALE GENOMIC DNA]</scope>
    <source>
        <strain evidence="2 3">GY0581</strain>
    </source>
</reference>
<dbReference type="SUPFAM" id="SSF53067">
    <property type="entry name" value="Actin-like ATPase domain"/>
    <property type="match status" value="1"/>
</dbReference>
<dbReference type="RefSeq" id="WP_130990394.1">
    <property type="nucleotide sequence ID" value="NZ_SISK01000003.1"/>
</dbReference>
<feature type="compositionally biased region" description="Basic and acidic residues" evidence="1">
    <location>
        <begin position="921"/>
        <end position="933"/>
    </location>
</feature>
<gene>
    <name evidence="2" type="ORF">EYE42_05920</name>
</gene>
<feature type="compositionally biased region" description="Basic and acidic residues" evidence="1">
    <location>
        <begin position="669"/>
        <end position="688"/>
    </location>
</feature>
<dbReference type="AlphaFoldDB" id="A0A4V6MTE0"/>
<feature type="compositionally biased region" description="Low complexity" evidence="1">
    <location>
        <begin position="750"/>
        <end position="789"/>
    </location>
</feature>
<feature type="compositionally biased region" description="Low complexity" evidence="1">
    <location>
        <begin position="424"/>
        <end position="441"/>
    </location>
</feature>
<feature type="compositionally biased region" description="Basic and acidic residues" evidence="1">
    <location>
        <begin position="278"/>
        <end position="295"/>
    </location>
</feature>
<evidence type="ECO:0000256" key="1">
    <source>
        <dbReference type="SAM" id="MobiDB-lite"/>
    </source>
</evidence>
<evidence type="ECO:0000313" key="2">
    <source>
        <dbReference type="EMBL" id="TBN41936.1"/>
    </source>
</evidence>
<feature type="compositionally biased region" description="Low complexity" evidence="1">
    <location>
        <begin position="894"/>
        <end position="920"/>
    </location>
</feature>
<dbReference type="Proteomes" id="UP000293520">
    <property type="component" value="Unassembled WGS sequence"/>
</dbReference>
<dbReference type="OrthoDB" id="7870459at2"/>
<proteinExistence type="predicted"/>
<evidence type="ECO:0000313" key="3">
    <source>
        <dbReference type="Proteomes" id="UP000293520"/>
    </source>
</evidence>
<protein>
    <recommendedName>
        <fullName evidence="4">Translation initiation factor 2</fullName>
    </recommendedName>
</protein>
<feature type="compositionally biased region" description="Low complexity" evidence="1">
    <location>
        <begin position="384"/>
        <end position="396"/>
    </location>
</feature>
<feature type="region of interest" description="Disordered" evidence="1">
    <location>
        <begin position="879"/>
        <end position="968"/>
    </location>
</feature>
<dbReference type="InterPro" id="IPR043129">
    <property type="entry name" value="ATPase_NBD"/>
</dbReference>
<feature type="compositionally biased region" description="Low complexity" evidence="1">
    <location>
        <begin position="652"/>
        <end position="664"/>
    </location>
</feature>
<keyword evidence="3" id="KW-1185">Reference proteome</keyword>
<feature type="compositionally biased region" description="Low complexity" evidence="1">
    <location>
        <begin position="506"/>
        <end position="593"/>
    </location>
</feature>
<feature type="region of interest" description="Disordered" evidence="1">
    <location>
        <begin position="750"/>
        <end position="808"/>
    </location>
</feature>